<protein>
    <submittedName>
        <fullName evidence="3">Uncharacterized protein</fullName>
    </submittedName>
</protein>
<proteinExistence type="predicted"/>
<feature type="region of interest" description="Disordered" evidence="2">
    <location>
        <begin position="164"/>
        <end position="206"/>
    </location>
</feature>
<dbReference type="Proteomes" id="UP001465755">
    <property type="component" value="Unassembled WGS sequence"/>
</dbReference>
<gene>
    <name evidence="3" type="ORF">WJX73_006322</name>
</gene>
<keyword evidence="1" id="KW-0175">Coiled coil</keyword>
<accession>A0AAW1NYW0</accession>
<dbReference type="Gene3D" id="1.10.287.1490">
    <property type="match status" value="1"/>
</dbReference>
<sequence>MSPVGSQGEHLVLPGDKHGSGSGTGEGLESLLSGERPPDKFEAEEGEDPELKHLTWVVENLQEELIRASTARQAADADMATLRAEVETLQAQVQEKAMAVSEIDDAIAEMHRQLEAQLLQKLDHQDQIRQSSLDLKALAAQIAQTDDQIAHKDVQMTDLNQQVKTMRTQQAAARKEAGEAEGGSGPGSPHSHMSSPWGTDASGSDEDETVFSVAAAARHSLAQGGSASRSLSVANEAKMRETGVTGLHLVPLV</sequence>
<feature type="coiled-coil region" evidence="1">
    <location>
        <begin position="58"/>
        <end position="99"/>
    </location>
</feature>
<feature type="region of interest" description="Disordered" evidence="2">
    <location>
        <begin position="1"/>
        <end position="49"/>
    </location>
</feature>
<evidence type="ECO:0000256" key="1">
    <source>
        <dbReference type="SAM" id="Coils"/>
    </source>
</evidence>
<reference evidence="3 4" key="1">
    <citation type="journal article" date="2024" name="Nat. Commun.">
        <title>Phylogenomics reveals the evolutionary origins of lichenization in chlorophyte algae.</title>
        <authorList>
            <person name="Puginier C."/>
            <person name="Libourel C."/>
            <person name="Otte J."/>
            <person name="Skaloud P."/>
            <person name="Haon M."/>
            <person name="Grisel S."/>
            <person name="Petersen M."/>
            <person name="Berrin J.G."/>
            <person name="Delaux P.M."/>
            <person name="Dal Grande F."/>
            <person name="Keller J."/>
        </authorList>
    </citation>
    <scope>NUCLEOTIDE SEQUENCE [LARGE SCALE GENOMIC DNA]</scope>
    <source>
        <strain evidence="3 4">SAG 2036</strain>
    </source>
</reference>
<evidence type="ECO:0000313" key="4">
    <source>
        <dbReference type="Proteomes" id="UP001465755"/>
    </source>
</evidence>
<feature type="compositionally biased region" description="Low complexity" evidence="2">
    <location>
        <begin position="187"/>
        <end position="196"/>
    </location>
</feature>
<feature type="compositionally biased region" description="Basic and acidic residues" evidence="2">
    <location>
        <begin position="36"/>
        <end position="49"/>
    </location>
</feature>
<comment type="caution">
    <text evidence="3">The sequence shown here is derived from an EMBL/GenBank/DDBJ whole genome shotgun (WGS) entry which is preliminary data.</text>
</comment>
<keyword evidence="4" id="KW-1185">Reference proteome</keyword>
<dbReference type="EMBL" id="JALJOQ010000071">
    <property type="protein sequence ID" value="KAK9802575.1"/>
    <property type="molecule type" value="Genomic_DNA"/>
</dbReference>
<dbReference type="AlphaFoldDB" id="A0AAW1NYW0"/>
<name>A0AAW1NYW0_9CHLO</name>
<organism evidence="3 4">
    <name type="scientific">Symbiochloris irregularis</name>
    <dbReference type="NCBI Taxonomy" id="706552"/>
    <lineage>
        <taxon>Eukaryota</taxon>
        <taxon>Viridiplantae</taxon>
        <taxon>Chlorophyta</taxon>
        <taxon>core chlorophytes</taxon>
        <taxon>Trebouxiophyceae</taxon>
        <taxon>Trebouxiales</taxon>
        <taxon>Trebouxiaceae</taxon>
        <taxon>Symbiochloris</taxon>
    </lineage>
</organism>
<evidence type="ECO:0000313" key="3">
    <source>
        <dbReference type="EMBL" id="KAK9802575.1"/>
    </source>
</evidence>
<evidence type="ECO:0000256" key="2">
    <source>
        <dbReference type="SAM" id="MobiDB-lite"/>
    </source>
</evidence>